<evidence type="ECO:0000256" key="9">
    <source>
        <dbReference type="ARBA" id="ARBA00023139"/>
    </source>
</evidence>
<evidence type="ECO:0000256" key="6">
    <source>
        <dbReference type="ARBA" id="ARBA00022729"/>
    </source>
</evidence>
<evidence type="ECO:0000256" key="1">
    <source>
        <dbReference type="ARBA" id="ARBA00004459"/>
    </source>
</evidence>
<keyword evidence="6 13" id="KW-0732">Signal</keyword>
<evidence type="ECO:0000256" key="13">
    <source>
        <dbReference type="HAMAP-Rule" id="MF_00233"/>
    </source>
</evidence>
<evidence type="ECO:0000256" key="12">
    <source>
        <dbReference type="ARBA" id="ARBA00023288"/>
    </source>
</evidence>
<evidence type="ECO:0000256" key="11">
    <source>
        <dbReference type="ARBA" id="ARBA00023237"/>
    </source>
</evidence>
<dbReference type="HAMAP" id="MF_00233">
    <property type="entry name" value="LolB"/>
    <property type="match status" value="1"/>
</dbReference>
<dbReference type="Gene3D" id="2.50.20.10">
    <property type="entry name" value="Lipoprotein localisation LolA/LolB/LppX"/>
    <property type="match status" value="1"/>
</dbReference>
<evidence type="ECO:0000313" key="16">
    <source>
        <dbReference type="Proteomes" id="UP001241056"/>
    </source>
</evidence>
<sequence>MRLKLFSRPLLLLTTLILLSACSNLSKTEKPTGLGNEKLWQAHQQQISQVDSWQITGKIAIRSNQQSGSGALSWLQEQKHFDIQVSGPLGQGNLRLSGLPNQVQLTTNTHKVTSNSVEHLMQQLLGWSVPLDHLLWWVRGLPAPKIKHQVMLNDDSLAYQIQQANWKLDYLSYQTTKTGARLPQRIKAYGPGLELTLFIKQWQD</sequence>
<comment type="similarity">
    <text evidence="2 13">Belongs to the LolB family.</text>
</comment>
<evidence type="ECO:0000256" key="4">
    <source>
        <dbReference type="ARBA" id="ARBA00016202"/>
    </source>
</evidence>
<organism evidence="15 16">
    <name type="scientific">Thiopseudomonas acetoxidans</name>
    <dbReference type="NCBI Taxonomy" id="3041622"/>
    <lineage>
        <taxon>Bacteria</taxon>
        <taxon>Pseudomonadati</taxon>
        <taxon>Pseudomonadota</taxon>
        <taxon>Gammaproteobacteria</taxon>
        <taxon>Pseudomonadales</taxon>
        <taxon>Pseudomonadaceae</taxon>
        <taxon>Thiopseudomonas</taxon>
    </lineage>
</organism>
<dbReference type="EMBL" id="JAUCDY010000005">
    <property type="protein sequence ID" value="MDM7857734.1"/>
    <property type="molecule type" value="Genomic_DNA"/>
</dbReference>
<comment type="subcellular location">
    <subcellularLocation>
        <location evidence="1 13">Cell outer membrane</location>
        <topology evidence="1 13">Lipid-anchor</topology>
    </subcellularLocation>
</comment>
<evidence type="ECO:0000256" key="8">
    <source>
        <dbReference type="ARBA" id="ARBA00023136"/>
    </source>
</evidence>
<reference evidence="15 16" key="1">
    <citation type="submission" date="2023-06" db="EMBL/GenBank/DDBJ databases">
        <title>Thiopseudomonas sp. CY1220 draft genome sequence.</title>
        <authorList>
            <person name="Zhao G."/>
            <person name="An M."/>
        </authorList>
    </citation>
    <scope>NUCLEOTIDE SEQUENCE [LARGE SCALE GENOMIC DNA]</scope>
    <source>
        <strain evidence="15 16">CY1220</strain>
    </source>
</reference>
<keyword evidence="16" id="KW-1185">Reference proteome</keyword>
<dbReference type="Pfam" id="PF03550">
    <property type="entry name" value="LolB"/>
    <property type="match status" value="1"/>
</dbReference>
<protein>
    <recommendedName>
        <fullName evidence="4 13">Outer-membrane lipoprotein LolB</fullName>
    </recommendedName>
</protein>
<keyword evidence="12 13" id="KW-0449">Lipoprotein</keyword>
<keyword evidence="5 13" id="KW-0813">Transport</keyword>
<dbReference type="NCBIfam" id="TIGR00548">
    <property type="entry name" value="lolB"/>
    <property type="match status" value="1"/>
</dbReference>
<keyword evidence="11 13" id="KW-0998">Cell outer membrane</keyword>
<evidence type="ECO:0000256" key="10">
    <source>
        <dbReference type="ARBA" id="ARBA00023186"/>
    </source>
</evidence>
<feature type="chain" id="PRO_5045526848" description="Outer-membrane lipoprotein LolB" evidence="14">
    <location>
        <begin position="21"/>
        <end position="204"/>
    </location>
</feature>
<evidence type="ECO:0000313" key="15">
    <source>
        <dbReference type="EMBL" id="MDM7857734.1"/>
    </source>
</evidence>
<dbReference type="RefSeq" id="WP_289410395.1">
    <property type="nucleotide sequence ID" value="NZ_JAUCDY010000005.1"/>
</dbReference>
<keyword evidence="10 13" id="KW-0143">Chaperone</keyword>
<dbReference type="InterPro" id="IPR004565">
    <property type="entry name" value="OM_lipoprot_LolB"/>
</dbReference>
<dbReference type="PROSITE" id="PS51257">
    <property type="entry name" value="PROKAR_LIPOPROTEIN"/>
    <property type="match status" value="1"/>
</dbReference>
<accession>A0ABT7SP14</accession>
<dbReference type="Proteomes" id="UP001241056">
    <property type="component" value="Unassembled WGS sequence"/>
</dbReference>
<keyword evidence="9 13" id="KW-0564">Palmitate</keyword>
<keyword evidence="8 13" id="KW-0472">Membrane</keyword>
<name>A0ABT7SP14_9GAMM</name>
<proteinExistence type="inferred from homology"/>
<comment type="function">
    <text evidence="13">Plays a critical role in the incorporation of lipoproteins in the outer membrane after they are released by the LolA protein.</text>
</comment>
<dbReference type="CDD" id="cd16326">
    <property type="entry name" value="LolB"/>
    <property type="match status" value="1"/>
</dbReference>
<evidence type="ECO:0000256" key="3">
    <source>
        <dbReference type="ARBA" id="ARBA00011245"/>
    </source>
</evidence>
<comment type="subunit">
    <text evidence="3 13">Monomer.</text>
</comment>
<dbReference type="InterPro" id="IPR029046">
    <property type="entry name" value="LolA/LolB/LppX"/>
</dbReference>
<evidence type="ECO:0000256" key="5">
    <source>
        <dbReference type="ARBA" id="ARBA00022448"/>
    </source>
</evidence>
<gene>
    <name evidence="13 15" type="primary">lolB</name>
    <name evidence="15" type="ORF">QEZ41_05510</name>
</gene>
<dbReference type="SUPFAM" id="SSF89392">
    <property type="entry name" value="Prokaryotic lipoproteins and lipoprotein localization factors"/>
    <property type="match status" value="1"/>
</dbReference>
<evidence type="ECO:0000256" key="7">
    <source>
        <dbReference type="ARBA" id="ARBA00022927"/>
    </source>
</evidence>
<comment type="caution">
    <text evidence="15">The sequence shown here is derived from an EMBL/GenBank/DDBJ whole genome shotgun (WGS) entry which is preliminary data.</text>
</comment>
<keyword evidence="7 13" id="KW-0653">Protein transport</keyword>
<evidence type="ECO:0000256" key="14">
    <source>
        <dbReference type="SAM" id="SignalP"/>
    </source>
</evidence>
<feature type="signal peptide" evidence="14">
    <location>
        <begin position="1"/>
        <end position="20"/>
    </location>
</feature>
<evidence type="ECO:0000256" key="2">
    <source>
        <dbReference type="ARBA" id="ARBA00009696"/>
    </source>
</evidence>